<dbReference type="InterPro" id="IPR044854">
    <property type="entry name" value="IraM/PmrD"/>
</dbReference>
<organism evidence="1 2">
    <name type="scientific">Mixta calida</name>
    <dbReference type="NCBI Taxonomy" id="665913"/>
    <lineage>
        <taxon>Bacteria</taxon>
        <taxon>Pseudomonadati</taxon>
        <taxon>Pseudomonadota</taxon>
        <taxon>Gammaproteobacteria</taxon>
        <taxon>Enterobacterales</taxon>
        <taxon>Erwiniaceae</taxon>
        <taxon>Mixta</taxon>
    </lineage>
</organism>
<dbReference type="InterPro" id="IPR038679">
    <property type="entry name" value="PmrD_sf"/>
</dbReference>
<evidence type="ECO:0008006" key="3">
    <source>
        <dbReference type="Google" id="ProtNLM"/>
    </source>
</evidence>
<dbReference type="Proteomes" id="UP000237673">
    <property type="component" value="Chromosome"/>
</dbReference>
<reference evidence="1 2" key="1">
    <citation type="submission" date="2018-01" db="EMBL/GenBank/DDBJ databases">
        <title>Complete and assembled Genome of Pantoea calida DSM22759T.</title>
        <authorList>
            <person name="Stevens M.J.A."/>
            <person name="Zurfluh K."/>
            <person name="Stephan R."/>
        </authorList>
    </citation>
    <scope>NUCLEOTIDE SEQUENCE [LARGE SCALE GENOMIC DNA]</scope>
    <source>
        <strain evidence="1 2">DSM 22759</strain>
    </source>
</reference>
<sequence length="118" mass="13682">MSMMEQFMVWYVLDSIVSPDSDTAFSLISSPCNLKFVLWYDTEHYLSPGDSLETSDNGLIVNGHVQPVYILDVSIFRSDYWKKLRVYNKRCPGNNNQSHTTCSYKQQCRVKKCPFVSH</sequence>
<evidence type="ECO:0000313" key="2">
    <source>
        <dbReference type="Proteomes" id="UP000237673"/>
    </source>
</evidence>
<accession>A0ABN5H9H4</accession>
<keyword evidence="2" id="KW-1185">Reference proteome</keyword>
<protein>
    <recommendedName>
        <fullName evidence="3">Anti-adapter protein IraM</fullName>
    </recommendedName>
</protein>
<dbReference type="Gene3D" id="2.40.50.650">
    <property type="match status" value="1"/>
</dbReference>
<gene>
    <name evidence="1" type="ORF">C2E16_08870</name>
</gene>
<name>A0ABN5H9H4_9GAMM</name>
<dbReference type="GeneID" id="84633310"/>
<evidence type="ECO:0000313" key="1">
    <source>
        <dbReference type="EMBL" id="AUY25008.1"/>
    </source>
</evidence>
<dbReference type="EMBL" id="CP026378">
    <property type="protein sequence ID" value="AUY25008.1"/>
    <property type="molecule type" value="Genomic_DNA"/>
</dbReference>
<proteinExistence type="predicted"/>
<dbReference type="Pfam" id="PF11183">
    <property type="entry name" value="PmrD"/>
    <property type="match status" value="1"/>
</dbReference>
<dbReference type="RefSeq" id="WP_084969980.1">
    <property type="nucleotide sequence ID" value="NZ_CAXOMJ010000031.1"/>
</dbReference>